<keyword evidence="1" id="KW-0812">Transmembrane</keyword>
<evidence type="ECO:0000313" key="3">
    <source>
        <dbReference type="Proteomes" id="UP001178461"/>
    </source>
</evidence>
<keyword evidence="1" id="KW-1133">Transmembrane helix</keyword>
<gene>
    <name evidence="2" type="ORF">PODLI_1B042302</name>
</gene>
<keyword evidence="1" id="KW-0472">Membrane</keyword>
<protein>
    <submittedName>
        <fullName evidence="2">Uncharacterized protein</fullName>
    </submittedName>
</protein>
<accession>A0AA35NXK5</accession>
<evidence type="ECO:0000256" key="1">
    <source>
        <dbReference type="SAM" id="Phobius"/>
    </source>
</evidence>
<feature type="non-terminal residue" evidence="2">
    <location>
        <position position="73"/>
    </location>
</feature>
<keyword evidence="3" id="KW-1185">Reference proteome</keyword>
<proteinExistence type="predicted"/>
<sequence length="73" mass="7954">MTQSFDYFISIGTQMTLVWDTLITPLLLLVFVGGYLGNSTTSAIITTPTAFPADWSGAGGFIYHYREVAPTSE</sequence>
<dbReference type="AlphaFoldDB" id="A0AA35NXK5"/>
<name>A0AA35NXK5_9SAUR</name>
<reference evidence="2" key="1">
    <citation type="submission" date="2022-12" db="EMBL/GenBank/DDBJ databases">
        <authorList>
            <person name="Alioto T."/>
            <person name="Alioto T."/>
            <person name="Gomez Garrido J."/>
        </authorList>
    </citation>
    <scope>NUCLEOTIDE SEQUENCE</scope>
</reference>
<dbReference type="EMBL" id="OX395126">
    <property type="protein sequence ID" value="CAI5764092.1"/>
    <property type="molecule type" value="Genomic_DNA"/>
</dbReference>
<feature type="transmembrane region" description="Helical" evidence="1">
    <location>
        <begin position="17"/>
        <end position="36"/>
    </location>
</feature>
<evidence type="ECO:0000313" key="2">
    <source>
        <dbReference type="EMBL" id="CAI5764092.1"/>
    </source>
</evidence>
<organism evidence="2 3">
    <name type="scientific">Podarcis lilfordi</name>
    <name type="common">Lilford's wall lizard</name>
    <dbReference type="NCBI Taxonomy" id="74358"/>
    <lineage>
        <taxon>Eukaryota</taxon>
        <taxon>Metazoa</taxon>
        <taxon>Chordata</taxon>
        <taxon>Craniata</taxon>
        <taxon>Vertebrata</taxon>
        <taxon>Euteleostomi</taxon>
        <taxon>Lepidosauria</taxon>
        <taxon>Squamata</taxon>
        <taxon>Bifurcata</taxon>
        <taxon>Unidentata</taxon>
        <taxon>Episquamata</taxon>
        <taxon>Laterata</taxon>
        <taxon>Lacertibaenia</taxon>
        <taxon>Lacertidae</taxon>
        <taxon>Podarcis</taxon>
    </lineage>
</organism>
<dbReference type="Proteomes" id="UP001178461">
    <property type="component" value="Chromosome 1"/>
</dbReference>